<feature type="region of interest" description="Disordered" evidence="6">
    <location>
        <begin position="1"/>
        <end position="31"/>
    </location>
</feature>
<dbReference type="CDD" id="cd02440">
    <property type="entry name" value="AdoMet_MTases"/>
    <property type="match status" value="1"/>
</dbReference>
<evidence type="ECO:0000256" key="3">
    <source>
        <dbReference type="ARBA" id="ARBA00022679"/>
    </source>
</evidence>
<dbReference type="SUPFAM" id="SSF53335">
    <property type="entry name" value="S-adenosyl-L-methionine-dependent methyltransferases"/>
    <property type="match status" value="1"/>
</dbReference>
<evidence type="ECO:0000256" key="6">
    <source>
        <dbReference type="SAM" id="MobiDB-lite"/>
    </source>
</evidence>
<proteinExistence type="inferred from homology"/>
<keyword evidence="2" id="KW-0489">Methyltransferase</keyword>
<dbReference type="Pfam" id="PF02353">
    <property type="entry name" value="CMAS"/>
    <property type="match status" value="1"/>
</dbReference>
<gene>
    <name evidence="7" type="ORF">LCGC14_0349190</name>
</gene>
<protein>
    <recommendedName>
        <fullName evidence="8">Cyclopropane-fatty-acyl-phospholipid synthase</fullName>
    </recommendedName>
</protein>
<evidence type="ECO:0000256" key="4">
    <source>
        <dbReference type="ARBA" id="ARBA00022691"/>
    </source>
</evidence>
<dbReference type="InterPro" id="IPR003333">
    <property type="entry name" value="CMAS"/>
</dbReference>
<comment type="similarity">
    <text evidence="1">Belongs to the CFA/CMAS family.</text>
</comment>
<keyword evidence="4" id="KW-0949">S-adenosyl-L-methionine</keyword>
<accession>A0A0F9TBA6</accession>
<evidence type="ECO:0000256" key="2">
    <source>
        <dbReference type="ARBA" id="ARBA00022603"/>
    </source>
</evidence>
<dbReference type="PIRSF" id="PIRSF003085">
    <property type="entry name" value="CMAS"/>
    <property type="match status" value="1"/>
</dbReference>
<dbReference type="GO" id="GO:0008168">
    <property type="term" value="F:methyltransferase activity"/>
    <property type="evidence" value="ECO:0007669"/>
    <property type="project" value="UniProtKB-KW"/>
</dbReference>
<dbReference type="InterPro" id="IPR050723">
    <property type="entry name" value="CFA/CMAS"/>
</dbReference>
<keyword evidence="5" id="KW-0443">Lipid metabolism</keyword>
<dbReference type="PANTHER" id="PTHR43667">
    <property type="entry name" value="CYCLOPROPANE-FATTY-ACYL-PHOSPHOLIPID SYNTHASE"/>
    <property type="match status" value="1"/>
</dbReference>
<dbReference type="PANTHER" id="PTHR43667:SF2">
    <property type="entry name" value="FATTY ACID C-METHYL TRANSFERASE"/>
    <property type="match status" value="1"/>
</dbReference>
<dbReference type="GO" id="GO:0008610">
    <property type="term" value="P:lipid biosynthetic process"/>
    <property type="evidence" value="ECO:0007669"/>
    <property type="project" value="InterPro"/>
</dbReference>
<dbReference type="AlphaFoldDB" id="A0A0F9TBA6"/>
<dbReference type="InterPro" id="IPR029063">
    <property type="entry name" value="SAM-dependent_MTases_sf"/>
</dbReference>
<sequence>MKNTSPDEVVASDDQTLPNPRNHPAALRPASNRSGYDSWLTRLSRRAVLRQLGAINRGTISVHENGVVLHFGQADSDGLHAEIHVQDAAAYSMIASNGSVGSGEAYIHGYWSTPDLTSVTRLFVRNLDVLDAMETGLARLGAPALKWLHWLNRNTKDGSRRNIQAHYDLGNALFENFLDPSMMYSAAIFPPSEDNLEQAQWNKLKRICTKLELSADDHLLEIGTGWGSMAIYAATHYGCRVTTTTLSDEQYAFTAQRIEELGLQDRITLLLKDYRELEGEYDKLVSIEMIEAVGHEYFRNYFETCAARLKPHGLMLLQAITIRDQRYDQARRGVDFIQRYIFPGGSLPSVSLIAELTRNHTDLAMLHLEDIGSHYARTLRHWHHNLTAARGELQHLGYDDAFFRLWEFYLCYCEGGFIERSIGTAQVLLSKPDARPKLDLYALGD</sequence>
<dbReference type="Gene3D" id="3.40.50.150">
    <property type="entry name" value="Vaccinia Virus protein VP39"/>
    <property type="match status" value="1"/>
</dbReference>
<evidence type="ECO:0000256" key="5">
    <source>
        <dbReference type="ARBA" id="ARBA00023098"/>
    </source>
</evidence>
<evidence type="ECO:0000256" key="1">
    <source>
        <dbReference type="ARBA" id="ARBA00010815"/>
    </source>
</evidence>
<evidence type="ECO:0008006" key="8">
    <source>
        <dbReference type="Google" id="ProtNLM"/>
    </source>
</evidence>
<evidence type="ECO:0000313" key="7">
    <source>
        <dbReference type="EMBL" id="KKN78525.1"/>
    </source>
</evidence>
<comment type="caution">
    <text evidence="7">The sequence shown here is derived from an EMBL/GenBank/DDBJ whole genome shotgun (WGS) entry which is preliminary data.</text>
</comment>
<dbReference type="EMBL" id="LAZR01000261">
    <property type="protein sequence ID" value="KKN78525.1"/>
    <property type="molecule type" value="Genomic_DNA"/>
</dbReference>
<name>A0A0F9TBA6_9ZZZZ</name>
<dbReference type="GO" id="GO:0032259">
    <property type="term" value="P:methylation"/>
    <property type="evidence" value="ECO:0007669"/>
    <property type="project" value="UniProtKB-KW"/>
</dbReference>
<organism evidence="7">
    <name type="scientific">marine sediment metagenome</name>
    <dbReference type="NCBI Taxonomy" id="412755"/>
    <lineage>
        <taxon>unclassified sequences</taxon>
        <taxon>metagenomes</taxon>
        <taxon>ecological metagenomes</taxon>
    </lineage>
</organism>
<reference evidence="7" key="1">
    <citation type="journal article" date="2015" name="Nature">
        <title>Complex archaea that bridge the gap between prokaryotes and eukaryotes.</title>
        <authorList>
            <person name="Spang A."/>
            <person name="Saw J.H."/>
            <person name="Jorgensen S.L."/>
            <person name="Zaremba-Niedzwiedzka K."/>
            <person name="Martijn J."/>
            <person name="Lind A.E."/>
            <person name="van Eijk R."/>
            <person name="Schleper C."/>
            <person name="Guy L."/>
            <person name="Ettema T.J."/>
        </authorList>
    </citation>
    <scope>NUCLEOTIDE SEQUENCE</scope>
</reference>
<keyword evidence="3" id="KW-0808">Transferase</keyword>